<dbReference type="PROSITE" id="PS50975">
    <property type="entry name" value="ATP_GRASP"/>
    <property type="match status" value="1"/>
</dbReference>
<feature type="domain" description="ATP-grasp" evidence="8">
    <location>
        <begin position="123"/>
        <end position="320"/>
    </location>
</feature>
<dbReference type="KEGG" id="gba:J421_3417"/>
<dbReference type="InParanoid" id="W0RIM4"/>
<dbReference type="FunFam" id="3.30.470.20:FF:000028">
    <property type="entry name" value="Methylcrotonoyl-CoA carboxylase subunit alpha, mitochondrial"/>
    <property type="match status" value="1"/>
</dbReference>
<proteinExistence type="predicted"/>
<accession>W0RIM4</accession>
<evidence type="ECO:0000313" key="11">
    <source>
        <dbReference type="Proteomes" id="UP000019151"/>
    </source>
</evidence>
<dbReference type="InterPro" id="IPR011054">
    <property type="entry name" value="Rudment_hybrid_motif"/>
</dbReference>
<protein>
    <submittedName>
        <fullName evidence="10">Carbamoyl-phosphate synthase L chain ATP-binding protein</fullName>
    </submittedName>
</protein>
<dbReference type="SUPFAM" id="SSF51246">
    <property type="entry name" value="Rudiment single hybrid motif"/>
    <property type="match status" value="1"/>
</dbReference>
<evidence type="ECO:0000256" key="4">
    <source>
        <dbReference type="ARBA" id="ARBA00022840"/>
    </source>
</evidence>
<dbReference type="PROSITE" id="PS00866">
    <property type="entry name" value="CPSASE_1"/>
    <property type="match status" value="1"/>
</dbReference>
<dbReference type="PROSITE" id="PS50979">
    <property type="entry name" value="BC"/>
    <property type="match status" value="1"/>
</dbReference>
<dbReference type="GO" id="GO:0046872">
    <property type="term" value="F:metal ion binding"/>
    <property type="evidence" value="ECO:0007669"/>
    <property type="project" value="UniProtKB-KW"/>
</dbReference>
<dbReference type="SUPFAM" id="SSF52440">
    <property type="entry name" value="PreATP-grasp domain"/>
    <property type="match status" value="1"/>
</dbReference>
<dbReference type="FunFam" id="3.40.50.20:FF:000010">
    <property type="entry name" value="Propionyl-CoA carboxylase subunit alpha"/>
    <property type="match status" value="1"/>
</dbReference>
<dbReference type="EMBL" id="CP007128">
    <property type="protein sequence ID" value="AHG90954.1"/>
    <property type="molecule type" value="Genomic_DNA"/>
</dbReference>
<dbReference type="NCBIfam" id="NF006367">
    <property type="entry name" value="PRK08591.1"/>
    <property type="match status" value="1"/>
</dbReference>
<dbReference type="Pfam" id="PF02785">
    <property type="entry name" value="Biotin_carb_C"/>
    <property type="match status" value="1"/>
</dbReference>
<dbReference type="OrthoDB" id="9769961at2"/>
<dbReference type="eggNOG" id="COG0439">
    <property type="taxonomic scope" value="Bacteria"/>
</dbReference>
<keyword evidence="4 7" id="KW-0067">ATP-binding</keyword>
<dbReference type="SMART" id="SM00878">
    <property type="entry name" value="Biotin_carb_C"/>
    <property type="match status" value="1"/>
</dbReference>
<gene>
    <name evidence="10" type="ORF">J421_3417</name>
</gene>
<evidence type="ECO:0000256" key="6">
    <source>
        <dbReference type="ARBA" id="ARBA00023267"/>
    </source>
</evidence>
<dbReference type="Gene3D" id="3.30.470.20">
    <property type="entry name" value="ATP-grasp fold, B domain"/>
    <property type="match status" value="1"/>
</dbReference>
<dbReference type="Proteomes" id="UP000019151">
    <property type="component" value="Chromosome"/>
</dbReference>
<keyword evidence="1" id="KW-0436">Ligase</keyword>
<keyword evidence="3 7" id="KW-0547">Nucleotide-binding</keyword>
<evidence type="ECO:0000256" key="3">
    <source>
        <dbReference type="ARBA" id="ARBA00022741"/>
    </source>
</evidence>
<dbReference type="HOGENOM" id="CLU_000395_3_2_0"/>
<dbReference type="STRING" id="861299.J421_3417"/>
<name>W0RIM4_9BACT</name>
<evidence type="ECO:0000259" key="9">
    <source>
        <dbReference type="PROSITE" id="PS50979"/>
    </source>
</evidence>
<sequence>MSAPFGKVLVANRGEIALRVVRACQELGVRSVAVYSDADAQAPHVREADEAVHIGPSPSSESYLQGGRIVEAAKRVGAEAVHPGYGFLSERAWFARAVRDAGLVFVGPPAEAIEAMGSKTAARQLAIKAGTPVVPGTTEPLRDAAEAIATAETFGYPVLLKAAAGGGGKGMRVVREPAEMAPSLAAAQREAKNAFGDDAVYVEKFVEGPRHVEIQVLGDQHGTMLHLGERECSVQRRHQKMIEEAPSVAVDPELRARMGAAAVAAARAAGYVNAGTCEFLLDRSGAFYFLEMNTRIQVEHPVTELVTGIDLVQWQLRIAAGERLPFAQEEIVPRGWAIECRITSEDASNGFLPSTGRVSYLHLPSGPGVRWDGGIEAGSEIGLFYDPMLAKLIVHGRDRAQAIERMHRALRELTVEGIDTSRDFHLSVMEHDEFRRGDISIQWLEQRLPEIVSAPASGEERRVAAIAAALVAERDRGTRRTGSAAPNGTTRVVEGDAWRRAAWREGLRSQ</sequence>
<dbReference type="Pfam" id="PF00289">
    <property type="entry name" value="Biotin_carb_N"/>
    <property type="match status" value="1"/>
</dbReference>
<dbReference type="SUPFAM" id="SSF56059">
    <property type="entry name" value="Glutathione synthetase ATP-binding domain-like"/>
    <property type="match status" value="1"/>
</dbReference>
<evidence type="ECO:0000256" key="2">
    <source>
        <dbReference type="ARBA" id="ARBA00022723"/>
    </source>
</evidence>
<dbReference type="PROSITE" id="PS00867">
    <property type="entry name" value="CPSASE_2"/>
    <property type="match status" value="1"/>
</dbReference>
<keyword evidence="6" id="KW-0092">Biotin</keyword>
<dbReference type="InterPro" id="IPR011764">
    <property type="entry name" value="Biotin_carboxylation_dom"/>
</dbReference>
<reference evidence="10 11" key="1">
    <citation type="journal article" date="2014" name="Genome Announc.">
        <title>Genome Sequence and Methylome of Soil Bacterium Gemmatirosa kalamazoonensis KBS708T, a Member of the Rarely Cultivated Gemmatimonadetes Phylum.</title>
        <authorList>
            <person name="Debruyn J.M."/>
            <person name="Radosevich M."/>
            <person name="Wommack K.E."/>
            <person name="Polson S.W."/>
            <person name="Hauser L.J."/>
            <person name="Fawaz M.N."/>
            <person name="Korlach J."/>
            <person name="Tsai Y.C."/>
        </authorList>
    </citation>
    <scope>NUCLEOTIDE SEQUENCE [LARGE SCALE GENOMIC DNA]</scope>
    <source>
        <strain evidence="10 11">KBS708</strain>
    </source>
</reference>
<organism evidence="10 11">
    <name type="scientific">Gemmatirosa kalamazoonensis</name>
    <dbReference type="NCBI Taxonomy" id="861299"/>
    <lineage>
        <taxon>Bacteria</taxon>
        <taxon>Pseudomonadati</taxon>
        <taxon>Gemmatimonadota</taxon>
        <taxon>Gemmatimonadia</taxon>
        <taxon>Gemmatimonadales</taxon>
        <taxon>Gemmatimonadaceae</taxon>
        <taxon>Gemmatirosa</taxon>
    </lineage>
</organism>
<dbReference type="InterPro" id="IPR016185">
    <property type="entry name" value="PreATP-grasp_dom_sf"/>
</dbReference>
<evidence type="ECO:0000313" key="10">
    <source>
        <dbReference type="EMBL" id="AHG90954.1"/>
    </source>
</evidence>
<dbReference type="PANTHER" id="PTHR18866:SF33">
    <property type="entry name" value="METHYLCROTONOYL-COA CARBOXYLASE SUBUNIT ALPHA, MITOCHONDRIAL-RELATED"/>
    <property type="match status" value="1"/>
</dbReference>
<dbReference type="InterPro" id="IPR005482">
    <property type="entry name" value="Biotin_COase_C"/>
</dbReference>
<evidence type="ECO:0000256" key="5">
    <source>
        <dbReference type="ARBA" id="ARBA00022842"/>
    </source>
</evidence>
<dbReference type="InterPro" id="IPR050856">
    <property type="entry name" value="Biotin_carboxylase_complex"/>
</dbReference>
<dbReference type="PANTHER" id="PTHR18866">
    <property type="entry name" value="CARBOXYLASE:PYRUVATE/ACETYL-COA/PROPIONYL-COA CARBOXYLASE"/>
    <property type="match status" value="1"/>
</dbReference>
<dbReference type="InterPro" id="IPR005479">
    <property type="entry name" value="CPAse_ATP-bd"/>
</dbReference>
<keyword evidence="11" id="KW-1185">Reference proteome</keyword>
<evidence type="ECO:0000256" key="1">
    <source>
        <dbReference type="ARBA" id="ARBA00022598"/>
    </source>
</evidence>
<dbReference type="AlphaFoldDB" id="W0RIM4"/>
<dbReference type="InterPro" id="IPR005481">
    <property type="entry name" value="BC-like_N"/>
</dbReference>
<evidence type="ECO:0000259" key="8">
    <source>
        <dbReference type="PROSITE" id="PS50975"/>
    </source>
</evidence>
<dbReference type="Pfam" id="PF02786">
    <property type="entry name" value="CPSase_L_D2"/>
    <property type="match status" value="1"/>
</dbReference>
<evidence type="ECO:0000256" key="7">
    <source>
        <dbReference type="PROSITE-ProRule" id="PRU00409"/>
    </source>
</evidence>
<keyword evidence="5" id="KW-0460">Magnesium</keyword>
<keyword evidence="2" id="KW-0479">Metal-binding</keyword>
<feature type="domain" description="Biotin carboxylation" evidence="9">
    <location>
        <begin position="4"/>
        <end position="449"/>
    </location>
</feature>
<dbReference type="InterPro" id="IPR011761">
    <property type="entry name" value="ATP-grasp"/>
</dbReference>
<dbReference type="RefSeq" id="WP_025412415.1">
    <property type="nucleotide sequence ID" value="NZ_CP007128.1"/>
</dbReference>
<dbReference type="GO" id="GO:0016874">
    <property type="term" value="F:ligase activity"/>
    <property type="evidence" value="ECO:0007669"/>
    <property type="project" value="UniProtKB-KW"/>
</dbReference>
<dbReference type="GO" id="GO:0005524">
    <property type="term" value="F:ATP binding"/>
    <property type="evidence" value="ECO:0007669"/>
    <property type="project" value="UniProtKB-UniRule"/>
</dbReference>
<dbReference type="PATRIC" id="fig|861299.3.peg.3469"/>
<dbReference type="FunFam" id="3.30.1490.20:FF:000018">
    <property type="entry name" value="Biotin carboxylase"/>
    <property type="match status" value="1"/>
</dbReference>